<reference evidence="2 3" key="1">
    <citation type="journal article" date="2015" name="Nature">
        <title>rRNA introns, odd ribosomes, and small enigmatic genomes across a large radiation of phyla.</title>
        <authorList>
            <person name="Brown C.T."/>
            <person name="Hug L.A."/>
            <person name="Thomas B.C."/>
            <person name="Sharon I."/>
            <person name="Castelle C.J."/>
            <person name="Singh A."/>
            <person name="Wilkins M.J."/>
            <person name="Williams K.H."/>
            <person name="Banfield J.F."/>
        </authorList>
    </citation>
    <scope>NUCLEOTIDE SEQUENCE [LARGE SCALE GENOMIC DNA]</scope>
</reference>
<name>A0A0G2AB64_9BACT</name>
<feature type="region of interest" description="Disordered" evidence="1">
    <location>
        <begin position="1"/>
        <end position="51"/>
    </location>
</feature>
<organism evidence="2 3">
    <name type="scientific">Candidatus Uhrbacteria bacterium GW2011_GWD2_52_7</name>
    <dbReference type="NCBI Taxonomy" id="1618989"/>
    <lineage>
        <taxon>Bacteria</taxon>
        <taxon>Candidatus Uhriibacteriota</taxon>
    </lineage>
</organism>
<evidence type="ECO:0000256" key="1">
    <source>
        <dbReference type="SAM" id="MobiDB-lite"/>
    </source>
</evidence>
<feature type="compositionally biased region" description="Polar residues" evidence="1">
    <location>
        <begin position="1"/>
        <end position="38"/>
    </location>
</feature>
<dbReference type="EMBL" id="LCRD01000038">
    <property type="protein sequence ID" value="KKW29604.1"/>
    <property type="molecule type" value="Genomic_DNA"/>
</dbReference>
<proteinExistence type="predicted"/>
<protein>
    <submittedName>
        <fullName evidence="2">Uncharacterized protein</fullName>
    </submittedName>
</protein>
<comment type="caution">
    <text evidence="2">The sequence shown here is derived from an EMBL/GenBank/DDBJ whole genome shotgun (WGS) entry which is preliminary data.</text>
</comment>
<evidence type="ECO:0000313" key="3">
    <source>
        <dbReference type="Proteomes" id="UP000034846"/>
    </source>
</evidence>
<dbReference type="Proteomes" id="UP000034846">
    <property type="component" value="Unassembled WGS sequence"/>
</dbReference>
<gene>
    <name evidence="2" type="ORF">UY72_C0038G0001</name>
</gene>
<accession>A0A0G2AB64</accession>
<evidence type="ECO:0000313" key="2">
    <source>
        <dbReference type="EMBL" id="KKW29604.1"/>
    </source>
</evidence>
<sequence>MTSNQHGPYVQGNTHDTMAGTEGSQTARWSQSQKTCPSSDWGLQPDPMKPESLVKADHHAALNTFSGLVLTARHVKRVGNTRTSA</sequence>
<dbReference type="AlphaFoldDB" id="A0A0G2AB64"/>